<dbReference type="Proteomes" id="UP000610124">
    <property type="component" value="Unassembled WGS sequence"/>
</dbReference>
<dbReference type="AlphaFoldDB" id="A0A8H9LXF7"/>
<name>A0A8H9LXF7_KITAU</name>
<evidence type="ECO:0000313" key="2">
    <source>
        <dbReference type="EMBL" id="GGV00810.1"/>
    </source>
</evidence>
<proteinExistence type="inferred from homology"/>
<reference evidence="2" key="2">
    <citation type="submission" date="2020-09" db="EMBL/GenBank/DDBJ databases">
        <authorList>
            <person name="Sun Q."/>
            <person name="Ohkuma M."/>
        </authorList>
    </citation>
    <scope>NUCLEOTIDE SEQUENCE</scope>
    <source>
        <strain evidence="2">JCM 4434</strain>
    </source>
</reference>
<dbReference type="Pfam" id="PF03691">
    <property type="entry name" value="UPF0167"/>
    <property type="match status" value="1"/>
</dbReference>
<organism evidence="2 3">
    <name type="scientific">Kitasatospora aureofaciens</name>
    <name type="common">Streptomyces aureofaciens</name>
    <dbReference type="NCBI Taxonomy" id="1894"/>
    <lineage>
        <taxon>Bacteria</taxon>
        <taxon>Bacillati</taxon>
        <taxon>Actinomycetota</taxon>
        <taxon>Actinomycetes</taxon>
        <taxon>Kitasatosporales</taxon>
        <taxon>Streptomycetaceae</taxon>
        <taxon>Kitasatospora</taxon>
    </lineage>
</organism>
<evidence type="ECO:0000313" key="3">
    <source>
        <dbReference type="Proteomes" id="UP000610124"/>
    </source>
</evidence>
<dbReference type="EMBL" id="BMUB01000024">
    <property type="protein sequence ID" value="GGV00810.1"/>
    <property type="molecule type" value="Genomic_DNA"/>
</dbReference>
<dbReference type="RefSeq" id="WP_030556523.1">
    <property type="nucleotide sequence ID" value="NZ_JPRF03000021.1"/>
</dbReference>
<comment type="caution">
    <text evidence="2">The sequence shown here is derived from an EMBL/GenBank/DDBJ whole genome shotgun (WGS) entry which is preliminary data.</text>
</comment>
<reference evidence="2" key="1">
    <citation type="journal article" date="2014" name="Int. J. Syst. Evol. Microbiol.">
        <title>Complete genome sequence of Corynebacterium casei LMG S-19264T (=DSM 44701T), isolated from a smear-ripened cheese.</title>
        <authorList>
            <consortium name="US DOE Joint Genome Institute (JGI-PGF)"/>
            <person name="Walter F."/>
            <person name="Albersmeier A."/>
            <person name="Kalinowski J."/>
            <person name="Ruckert C."/>
        </authorList>
    </citation>
    <scope>NUCLEOTIDE SEQUENCE</scope>
    <source>
        <strain evidence="2">JCM 4434</strain>
    </source>
</reference>
<gene>
    <name evidence="2" type="ORF">GCM10010502_64210</name>
</gene>
<evidence type="ECO:0000256" key="1">
    <source>
        <dbReference type="ARBA" id="ARBA00008525"/>
    </source>
</evidence>
<comment type="similarity">
    <text evidence="1">Belongs to the UPF0167 family.</text>
</comment>
<protein>
    <submittedName>
        <fullName evidence="2">UPF0167 protein</fullName>
    </submittedName>
</protein>
<accession>A0A8H9LXF7</accession>
<dbReference type="InterPro" id="IPR005363">
    <property type="entry name" value="UPF0167"/>
</dbReference>
<sequence length="180" mass="19690">MIRSLPVREPLPVFPYHPDPVATGAIVQSDTECSCCGRARGYIYAGPVYAAENLRDRLCPWCIADGSAADRFEAQFTDVVDDVPMDRLFAITQRTPGFSGWQQERWLIHCADGAAFLGPAGAAELAAYPDASASLRQELTSWPKPQAEQYLNALTRDGQPTAYLFQCRACGTHLAYADAT</sequence>